<dbReference type="Proteomes" id="UP000822688">
    <property type="component" value="Chromosome 6"/>
</dbReference>
<evidence type="ECO:0000313" key="1">
    <source>
        <dbReference type="EMBL" id="KAG0569967.1"/>
    </source>
</evidence>
<sequence>MDKAIKVQAAAISEVVYCRFPLSFHLLALSWSMSKEASFELYGGAEFGASDLECAHSRIFDQLQGRLVRLVRCLILIRKKFLDT</sequence>
<protein>
    <submittedName>
        <fullName evidence="1">Uncharacterized protein</fullName>
    </submittedName>
</protein>
<comment type="caution">
    <text evidence="1">The sequence shown here is derived from an EMBL/GenBank/DDBJ whole genome shotgun (WGS) entry which is preliminary data.</text>
</comment>
<reference evidence="1 2" key="1">
    <citation type="submission" date="2020-06" db="EMBL/GenBank/DDBJ databases">
        <title>WGS assembly of Ceratodon purpureus strain R40.</title>
        <authorList>
            <person name="Carey S.B."/>
            <person name="Jenkins J."/>
            <person name="Shu S."/>
            <person name="Lovell J.T."/>
            <person name="Sreedasyam A."/>
            <person name="Maumus F."/>
            <person name="Tiley G.P."/>
            <person name="Fernandez-Pozo N."/>
            <person name="Barry K."/>
            <person name="Chen C."/>
            <person name="Wang M."/>
            <person name="Lipzen A."/>
            <person name="Daum C."/>
            <person name="Saski C.A."/>
            <person name="Payton A.C."/>
            <person name="Mcbreen J.C."/>
            <person name="Conrad R.E."/>
            <person name="Kollar L.M."/>
            <person name="Olsson S."/>
            <person name="Huttunen S."/>
            <person name="Landis J.B."/>
            <person name="Wickett N.J."/>
            <person name="Johnson M.G."/>
            <person name="Rensing S.A."/>
            <person name="Grimwood J."/>
            <person name="Schmutz J."/>
            <person name="Mcdaniel S.F."/>
        </authorList>
    </citation>
    <scope>NUCLEOTIDE SEQUENCE [LARGE SCALE GENOMIC DNA]</scope>
    <source>
        <strain evidence="1 2">R40</strain>
    </source>
</reference>
<accession>A0A8T0HGZ1</accession>
<name>A0A8T0HGZ1_CERPU</name>
<keyword evidence="2" id="KW-1185">Reference proteome</keyword>
<evidence type="ECO:0000313" key="2">
    <source>
        <dbReference type="Proteomes" id="UP000822688"/>
    </source>
</evidence>
<dbReference type="EMBL" id="CM026427">
    <property type="protein sequence ID" value="KAG0569967.1"/>
    <property type="molecule type" value="Genomic_DNA"/>
</dbReference>
<gene>
    <name evidence="1" type="ORF">KC19_6G128800</name>
</gene>
<dbReference type="AlphaFoldDB" id="A0A8T0HGZ1"/>
<organism evidence="1 2">
    <name type="scientific">Ceratodon purpureus</name>
    <name type="common">Fire moss</name>
    <name type="synonym">Dicranum purpureum</name>
    <dbReference type="NCBI Taxonomy" id="3225"/>
    <lineage>
        <taxon>Eukaryota</taxon>
        <taxon>Viridiplantae</taxon>
        <taxon>Streptophyta</taxon>
        <taxon>Embryophyta</taxon>
        <taxon>Bryophyta</taxon>
        <taxon>Bryophytina</taxon>
        <taxon>Bryopsida</taxon>
        <taxon>Dicranidae</taxon>
        <taxon>Pseudoditrichales</taxon>
        <taxon>Ditrichaceae</taxon>
        <taxon>Ceratodon</taxon>
    </lineage>
</organism>
<proteinExistence type="predicted"/>